<evidence type="ECO:0000313" key="6">
    <source>
        <dbReference type="EMBL" id="SDE04195.1"/>
    </source>
</evidence>
<name>A0A1G6ZQR9_9PROT</name>
<feature type="transmembrane region" description="Helical" evidence="5">
    <location>
        <begin position="281"/>
        <end position="298"/>
    </location>
</feature>
<dbReference type="Pfam" id="PF00939">
    <property type="entry name" value="Na_sulph_symp"/>
    <property type="match status" value="1"/>
</dbReference>
<evidence type="ECO:0000256" key="4">
    <source>
        <dbReference type="ARBA" id="ARBA00023136"/>
    </source>
</evidence>
<dbReference type="RefSeq" id="WP_068304415.1">
    <property type="nucleotide sequence ID" value="NZ_FNAK01000004.1"/>
</dbReference>
<accession>A0A1G6ZQR9</accession>
<reference evidence="6 7" key="1">
    <citation type="submission" date="2016-10" db="EMBL/GenBank/DDBJ databases">
        <authorList>
            <person name="de Groot N.N."/>
        </authorList>
    </citation>
    <scope>NUCLEOTIDE SEQUENCE [LARGE SCALE GENOMIC DNA]</scope>
    <source>
        <strain evidence="6 7">CGMCC 1.9109</strain>
    </source>
</reference>
<feature type="transmembrane region" description="Helical" evidence="5">
    <location>
        <begin position="69"/>
        <end position="87"/>
    </location>
</feature>
<dbReference type="OrthoDB" id="9766267at2"/>
<evidence type="ECO:0000256" key="5">
    <source>
        <dbReference type="SAM" id="Phobius"/>
    </source>
</evidence>
<evidence type="ECO:0000256" key="2">
    <source>
        <dbReference type="ARBA" id="ARBA00022692"/>
    </source>
</evidence>
<keyword evidence="3 5" id="KW-1133">Transmembrane helix</keyword>
<gene>
    <name evidence="6" type="ORF">SAMN04488071_1889</name>
</gene>
<feature type="transmembrane region" description="Helical" evidence="5">
    <location>
        <begin position="21"/>
        <end position="40"/>
    </location>
</feature>
<dbReference type="AlphaFoldDB" id="A0A1G6ZQR9"/>
<keyword evidence="2 5" id="KW-0812">Transmembrane</keyword>
<feature type="transmembrane region" description="Helical" evidence="5">
    <location>
        <begin position="183"/>
        <end position="201"/>
    </location>
</feature>
<organism evidence="6 7">
    <name type="scientific">Kordiimonas lacus</name>
    <dbReference type="NCBI Taxonomy" id="637679"/>
    <lineage>
        <taxon>Bacteria</taxon>
        <taxon>Pseudomonadati</taxon>
        <taxon>Pseudomonadota</taxon>
        <taxon>Alphaproteobacteria</taxon>
        <taxon>Kordiimonadales</taxon>
        <taxon>Kordiimonadaceae</taxon>
        <taxon>Kordiimonas</taxon>
    </lineage>
</organism>
<feature type="transmembrane region" description="Helical" evidence="5">
    <location>
        <begin position="476"/>
        <end position="498"/>
    </location>
</feature>
<dbReference type="STRING" id="637679.GCA_001550055_01966"/>
<feature type="transmembrane region" description="Helical" evidence="5">
    <location>
        <begin position="221"/>
        <end position="245"/>
    </location>
</feature>
<evidence type="ECO:0000256" key="1">
    <source>
        <dbReference type="ARBA" id="ARBA00004141"/>
    </source>
</evidence>
<sequence>MANQQGEIHRHGETRAKYQTIGLFLGPLLFLAVMLSAPPAALSADAWSVVALAVLMATWWATEAIPVPATSLLPLVMLPLLGAASSSEASLPYAKPVIFLLLGGFIAAMGMQKWDLHRRIALNILARVGDHPAALIAGFMAASALLSMWISNTATTLMIVPIALTVAQTILKEKATGHRFTIALLIGCAWAASIGGLGTYIGTPPNLFVKAFIQQSTGREILFIEWMAFAIPVVLTMVPLAWLVLTKICFPFDAKLARGGAEVVQTELQAMGRITTPEKRVAIVMTCMALLWSFRQVLVDTQWLTDLMPFVARMSDMHIAVAAGLAMFLIPAGGGEANKHKALLSWESAVELPWGVILLFGGGLSLAAAIQATGLAVWLGNHMAGLSGAHLFVIMLVIVGMVIFLTELTSNTATTAALVPVLGALATSADIDPIMLAAPTAMAASCAFMLPVATGPNAVIFSTGQLHVPDMMRAGLWLNVIGTFVVAALCYSLLPMVFG</sequence>
<proteinExistence type="predicted"/>
<comment type="subcellular location">
    <subcellularLocation>
        <location evidence="1">Membrane</location>
        <topology evidence="1">Multi-pass membrane protein</topology>
    </subcellularLocation>
</comment>
<dbReference type="GO" id="GO:1905039">
    <property type="term" value="P:carboxylic acid transmembrane transport"/>
    <property type="evidence" value="ECO:0007669"/>
    <property type="project" value="UniProtKB-ARBA"/>
</dbReference>
<dbReference type="CDD" id="cd01115">
    <property type="entry name" value="SLC13_permease"/>
    <property type="match status" value="1"/>
</dbReference>
<feature type="transmembrane region" description="Helical" evidence="5">
    <location>
        <begin position="441"/>
        <end position="464"/>
    </location>
</feature>
<dbReference type="InterPro" id="IPR001898">
    <property type="entry name" value="SLC13A/DASS"/>
</dbReference>
<feature type="transmembrane region" description="Helical" evidence="5">
    <location>
        <begin position="385"/>
        <end position="405"/>
    </location>
</feature>
<dbReference type="EMBL" id="FNAK01000004">
    <property type="protein sequence ID" value="SDE04195.1"/>
    <property type="molecule type" value="Genomic_DNA"/>
</dbReference>
<dbReference type="GO" id="GO:0005886">
    <property type="term" value="C:plasma membrane"/>
    <property type="evidence" value="ECO:0007669"/>
    <property type="project" value="TreeGrafter"/>
</dbReference>
<feature type="transmembrane region" description="Helical" evidence="5">
    <location>
        <begin position="93"/>
        <end position="111"/>
    </location>
</feature>
<protein>
    <submittedName>
        <fullName evidence="6">Solute carrier family 13 (Sodium-dependent dicarboxylate transporter), member 2/3/5</fullName>
    </submittedName>
</protein>
<feature type="transmembrane region" description="Helical" evidence="5">
    <location>
        <begin position="412"/>
        <end position="429"/>
    </location>
</feature>
<dbReference type="PANTHER" id="PTHR10283:SF82">
    <property type="entry name" value="SOLUTE CARRIER FAMILY 13 MEMBER 2"/>
    <property type="match status" value="1"/>
</dbReference>
<keyword evidence="7" id="KW-1185">Reference proteome</keyword>
<dbReference type="PANTHER" id="PTHR10283">
    <property type="entry name" value="SOLUTE CARRIER FAMILY 13 MEMBER"/>
    <property type="match status" value="1"/>
</dbReference>
<dbReference type="NCBIfam" id="TIGR00785">
    <property type="entry name" value="dass"/>
    <property type="match status" value="1"/>
</dbReference>
<feature type="transmembrane region" description="Helical" evidence="5">
    <location>
        <begin position="356"/>
        <end position="379"/>
    </location>
</feature>
<evidence type="ECO:0000313" key="7">
    <source>
        <dbReference type="Proteomes" id="UP000183685"/>
    </source>
</evidence>
<dbReference type="GO" id="GO:0008514">
    <property type="term" value="F:organic anion transmembrane transporter activity"/>
    <property type="evidence" value="ECO:0007669"/>
    <property type="project" value="UniProtKB-ARBA"/>
</dbReference>
<feature type="transmembrane region" description="Helical" evidence="5">
    <location>
        <begin position="156"/>
        <end position="171"/>
    </location>
</feature>
<feature type="transmembrane region" description="Helical" evidence="5">
    <location>
        <begin position="318"/>
        <end position="335"/>
    </location>
</feature>
<keyword evidence="4 5" id="KW-0472">Membrane</keyword>
<dbReference type="Proteomes" id="UP000183685">
    <property type="component" value="Unassembled WGS sequence"/>
</dbReference>
<evidence type="ECO:0000256" key="3">
    <source>
        <dbReference type="ARBA" id="ARBA00022989"/>
    </source>
</evidence>